<gene>
    <name evidence="2" type="ORF">SBD_0219</name>
</gene>
<evidence type="ECO:0000313" key="3">
    <source>
        <dbReference type="Proteomes" id="UP000030760"/>
    </source>
</evidence>
<dbReference type="AlphaFoldDB" id="M3F7D0"/>
<feature type="region of interest" description="Disordered" evidence="1">
    <location>
        <begin position="43"/>
        <end position="71"/>
    </location>
</feature>
<evidence type="ECO:0000256" key="1">
    <source>
        <dbReference type="SAM" id="MobiDB-lite"/>
    </source>
</evidence>
<dbReference type="Proteomes" id="UP000030760">
    <property type="component" value="Unassembled WGS sequence"/>
</dbReference>
<sequence>MRPHEATGSAPVPKRQLAGSSAMTRRVGTLSARLGHQLARTYAGSARSHSGITTGQLITTGQSGGRRAREA</sequence>
<accession>M3F7D0</accession>
<name>M3F7D0_9ACTN</name>
<dbReference type="EMBL" id="KB405056">
    <property type="protein sequence ID" value="EMF57548.1"/>
    <property type="molecule type" value="Genomic_DNA"/>
</dbReference>
<feature type="region of interest" description="Disordered" evidence="1">
    <location>
        <begin position="1"/>
        <end position="25"/>
    </location>
</feature>
<organism evidence="2 3">
    <name type="scientific">Streptomyces bottropensis ATCC 25435</name>
    <dbReference type="NCBI Taxonomy" id="1054862"/>
    <lineage>
        <taxon>Bacteria</taxon>
        <taxon>Bacillati</taxon>
        <taxon>Actinomycetota</taxon>
        <taxon>Actinomycetes</taxon>
        <taxon>Kitasatosporales</taxon>
        <taxon>Streptomycetaceae</taxon>
        <taxon>Streptomyces</taxon>
    </lineage>
</organism>
<feature type="compositionally biased region" description="Low complexity" evidence="1">
    <location>
        <begin position="50"/>
        <end position="61"/>
    </location>
</feature>
<evidence type="ECO:0000313" key="2">
    <source>
        <dbReference type="EMBL" id="EMF57548.1"/>
    </source>
</evidence>
<reference evidence="3" key="1">
    <citation type="journal article" date="2013" name="Genome Announc.">
        <title>Draft Genome Sequence of Streptomyces bottropensis ATCC 25435, a Bottromycin-Producing Actinomycete.</title>
        <authorList>
            <person name="Zhang H."/>
            <person name="Zhou W."/>
            <person name="Zhuang Y."/>
            <person name="Liang X."/>
            <person name="Liu T."/>
        </authorList>
    </citation>
    <scope>NUCLEOTIDE SEQUENCE [LARGE SCALE GENOMIC DNA]</scope>
    <source>
        <strain evidence="3">ATCC 25435</strain>
    </source>
</reference>
<proteinExistence type="predicted"/>
<protein>
    <submittedName>
        <fullName evidence="2">Uncharacterized protein</fullName>
    </submittedName>
</protein>